<evidence type="ECO:0000313" key="3">
    <source>
        <dbReference type="Proteomes" id="UP000683428"/>
    </source>
</evidence>
<dbReference type="EMBL" id="CP064782">
    <property type="protein sequence ID" value="QWT50350.1"/>
    <property type="molecule type" value="Genomic_DNA"/>
</dbReference>
<keyword evidence="3" id="KW-1185">Reference proteome</keyword>
<dbReference type="Pfam" id="PF06114">
    <property type="entry name" value="Peptidase_M78"/>
    <property type="match status" value="1"/>
</dbReference>
<accession>A0A975SPX3</accession>
<dbReference type="Proteomes" id="UP000683428">
    <property type="component" value="Chromosome"/>
</dbReference>
<name>A0A975SPX3_9RHOO</name>
<dbReference type="InterPro" id="IPR052345">
    <property type="entry name" value="Rad_response_metalloprotease"/>
</dbReference>
<evidence type="ECO:0000313" key="2">
    <source>
        <dbReference type="EMBL" id="QWT50350.1"/>
    </source>
</evidence>
<protein>
    <submittedName>
        <fullName evidence="2">ImmA/IrrE family metallo-endopeptidase</fullName>
    </submittedName>
</protein>
<gene>
    <name evidence="2" type="ORF">Azoinq_07135</name>
</gene>
<dbReference type="PANTHER" id="PTHR43236:SF1">
    <property type="entry name" value="BLL7220 PROTEIN"/>
    <property type="match status" value="1"/>
</dbReference>
<dbReference type="RefSeq" id="WP_216130546.1">
    <property type="nucleotide sequence ID" value="NZ_CP064782.1"/>
</dbReference>
<organism evidence="2 3">
    <name type="scientific">Azospira inquinata</name>
    <dbReference type="NCBI Taxonomy" id="2785627"/>
    <lineage>
        <taxon>Bacteria</taxon>
        <taxon>Pseudomonadati</taxon>
        <taxon>Pseudomonadota</taxon>
        <taxon>Betaproteobacteria</taxon>
        <taxon>Rhodocyclales</taxon>
        <taxon>Rhodocyclaceae</taxon>
        <taxon>Azospira</taxon>
    </lineage>
</organism>
<dbReference type="PANTHER" id="PTHR43236">
    <property type="entry name" value="ANTITOXIN HIGA1"/>
    <property type="match status" value="1"/>
</dbReference>
<evidence type="ECO:0000259" key="1">
    <source>
        <dbReference type="Pfam" id="PF06114"/>
    </source>
</evidence>
<dbReference type="AlphaFoldDB" id="A0A975SPX3"/>
<proteinExistence type="predicted"/>
<dbReference type="InterPro" id="IPR010359">
    <property type="entry name" value="IrrE_HExxH"/>
</dbReference>
<dbReference type="KEGG" id="aiq:Azoinq_07135"/>
<sequence length="363" mass="41191">MLWTEFSFRPRWASPPGATILDILNDRSISFDEFADAIGECGSTATKLLDGRHAIDLILAERLATFFGTSQTFWIAREEQYRQDLDRLYAEEDSLESISGLLKQLPIKDMVEFGWIPHCSKPSDYASEALRFFDLPNIRALQGRFDDLLQKTAFRTSQTFDSQEIATATWLREGEREAKGLNCADWNSEAFRSQLNAVRLLTREKDPQAFLPRLQALCAACGVAVVIVRVPSGCRASGATKFISPEKALLMLSFRYLSDDHFWFTFFHEAAHLLLHSNELIFMEGKGTCFSKEEEEANQFASSFLIPPELESELRSLPKDAKAIIRFARKIGVSPGIIVGQLQFRKILGHSEMARLKNRFSWS</sequence>
<reference evidence="2" key="1">
    <citation type="submission" date="2020-11" db="EMBL/GenBank/DDBJ databases">
        <title>Azospira inquinata sp. nov.</title>
        <authorList>
            <person name="Moe W.M."/>
            <person name="Mikes M.C."/>
        </authorList>
    </citation>
    <scope>NUCLEOTIDE SEQUENCE</scope>
    <source>
        <strain evidence="2">Azo-3</strain>
    </source>
</reference>
<feature type="domain" description="IrrE N-terminal-like" evidence="1">
    <location>
        <begin position="249"/>
        <end position="338"/>
    </location>
</feature>